<reference evidence="2 3" key="1">
    <citation type="submission" date="2024-01" db="EMBL/GenBank/DDBJ databases">
        <title>Genome assemblies of Stephania.</title>
        <authorList>
            <person name="Yang L."/>
        </authorList>
    </citation>
    <scope>NUCLEOTIDE SEQUENCE [LARGE SCALE GENOMIC DNA]</scope>
    <source>
        <strain evidence="2">JXDWG</strain>
        <tissue evidence="2">Leaf</tissue>
    </source>
</reference>
<comment type="caution">
    <text evidence="2">The sequence shown here is derived from an EMBL/GenBank/DDBJ whole genome shotgun (WGS) entry which is preliminary data.</text>
</comment>
<keyword evidence="3" id="KW-1185">Reference proteome</keyword>
<evidence type="ECO:0000313" key="3">
    <source>
        <dbReference type="Proteomes" id="UP001419268"/>
    </source>
</evidence>
<protein>
    <submittedName>
        <fullName evidence="2">Uncharacterized protein</fullName>
    </submittedName>
</protein>
<evidence type="ECO:0000256" key="1">
    <source>
        <dbReference type="SAM" id="MobiDB-lite"/>
    </source>
</evidence>
<feature type="region of interest" description="Disordered" evidence="1">
    <location>
        <begin position="1"/>
        <end position="46"/>
    </location>
</feature>
<organism evidence="2 3">
    <name type="scientific">Stephania cephalantha</name>
    <dbReference type="NCBI Taxonomy" id="152367"/>
    <lineage>
        <taxon>Eukaryota</taxon>
        <taxon>Viridiplantae</taxon>
        <taxon>Streptophyta</taxon>
        <taxon>Embryophyta</taxon>
        <taxon>Tracheophyta</taxon>
        <taxon>Spermatophyta</taxon>
        <taxon>Magnoliopsida</taxon>
        <taxon>Ranunculales</taxon>
        <taxon>Menispermaceae</taxon>
        <taxon>Menispermoideae</taxon>
        <taxon>Cissampelideae</taxon>
        <taxon>Stephania</taxon>
    </lineage>
</organism>
<gene>
    <name evidence="2" type="ORF">Scep_014266</name>
</gene>
<accession>A0AAP0J1P2</accession>
<dbReference type="AlphaFoldDB" id="A0AAP0J1P2"/>
<sequence length="191" mass="20869">MEASFVPPSTVRDLPASSPNRPSVAPPKSPQMGQPLSSSSVPTASSPVNDMPSFDLLRILCQLHMDSSTSPIRLFLQGLFQSNCLRFTRRWIEDGTPDVPHEAIVILEDAILLHAIDKASTLSIRSSHFPNLPLRNDDLRLTVPIVDDIPVDPYLTPPSSPTAINDLGKPSGRHPNVCNIDNATFELLAFQ</sequence>
<name>A0AAP0J1P2_9MAGN</name>
<dbReference type="Proteomes" id="UP001419268">
    <property type="component" value="Unassembled WGS sequence"/>
</dbReference>
<proteinExistence type="predicted"/>
<dbReference type="EMBL" id="JBBNAG010000006">
    <property type="protein sequence ID" value="KAK9125420.1"/>
    <property type="molecule type" value="Genomic_DNA"/>
</dbReference>
<evidence type="ECO:0000313" key="2">
    <source>
        <dbReference type="EMBL" id="KAK9125420.1"/>
    </source>
</evidence>
<feature type="compositionally biased region" description="Low complexity" evidence="1">
    <location>
        <begin position="37"/>
        <end position="46"/>
    </location>
</feature>